<evidence type="ECO:0000256" key="1">
    <source>
        <dbReference type="HAMAP-Rule" id="MF_00122"/>
    </source>
</evidence>
<sequence length="95" mass="10577">MSLSLSDIDKIAHLARLAVAPERRARYAADLSNILDLVARMDTVDTSGIEPLAHPLNMTQRLRPDVPNETNQRERFQSIAPLTEAGLYLVPKVID</sequence>
<dbReference type="Pfam" id="PF02686">
    <property type="entry name" value="GatC"/>
    <property type="match status" value="1"/>
</dbReference>
<dbReference type="Proteomes" id="UP000426424">
    <property type="component" value="Chromosome"/>
</dbReference>
<dbReference type="SUPFAM" id="SSF141000">
    <property type="entry name" value="Glu-tRNAGln amidotransferase C subunit"/>
    <property type="match status" value="1"/>
</dbReference>
<accession>A0A6I6E0L9</accession>
<comment type="function">
    <text evidence="1">Allows the formation of correctly charged Asn-tRNA(Asn) or Gln-tRNA(Gln) through the transamidation of misacylated Asp-tRNA(Asn) or Glu-tRNA(Gln) in organisms which lack either or both of asparaginyl-tRNA or glutaminyl-tRNA synthetases. The reaction takes place in the presence of glutamine and ATP through an activated phospho-Asp-tRNA(Asn) or phospho-Glu-tRNA(Gln).</text>
</comment>
<keyword evidence="1" id="KW-0067">ATP-binding</keyword>
<dbReference type="GO" id="GO:0006412">
    <property type="term" value="P:translation"/>
    <property type="evidence" value="ECO:0007669"/>
    <property type="project" value="UniProtKB-UniRule"/>
</dbReference>
<dbReference type="PANTHER" id="PTHR15004:SF0">
    <property type="entry name" value="GLUTAMYL-TRNA(GLN) AMIDOTRANSFERASE SUBUNIT C, MITOCHONDRIAL"/>
    <property type="match status" value="1"/>
</dbReference>
<protein>
    <recommendedName>
        <fullName evidence="1">Aspartyl/glutamyl-tRNA(Asn/Gln) amidotransferase subunit C</fullName>
        <shortName evidence="1">Asp/Glu-ADT subunit C</shortName>
        <ecNumber evidence="1">6.3.5.-</ecNumber>
    </recommendedName>
</protein>
<comment type="catalytic activity">
    <reaction evidence="1">
        <text>L-glutamyl-tRNA(Gln) + L-glutamine + ATP + H2O = L-glutaminyl-tRNA(Gln) + L-glutamate + ADP + phosphate + H(+)</text>
        <dbReference type="Rhea" id="RHEA:17521"/>
        <dbReference type="Rhea" id="RHEA-COMP:9681"/>
        <dbReference type="Rhea" id="RHEA-COMP:9684"/>
        <dbReference type="ChEBI" id="CHEBI:15377"/>
        <dbReference type="ChEBI" id="CHEBI:15378"/>
        <dbReference type="ChEBI" id="CHEBI:29985"/>
        <dbReference type="ChEBI" id="CHEBI:30616"/>
        <dbReference type="ChEBI" id="CHEBI:43474"/>
        <dbReference type="ChEBI" id="CHEBI:58359"/>
        <dbReference type="ChEBI" id="CHEBI:78520"/>
        <dbReference type="ChEBI" id="CHEBI:78521"/>
        <dbReference type="ChEBI" id="CHEBI:456216"/>
    </reaction>
</comment>
<dbReference type="GO" id="GO:0070681">
    <property type="term" value="P:glutaminyl-tRNAGln biosynthesis via transamidation"/>
    <property type="evidence" value="ECO:0007669"/>
    <property type="project" value="TreeGrafter"/>
</dbReference>
<comment type="similarity">
    <text evidence="1">Belongs to the GatC family.</text>
</comment>
<dbReference type="RefSeq" id="WP_153975606.1">
    <property type="nucleotide sequence ID" value="NZ_CP039268.1"/>
</dbReference>
<dbReference type="EMBL" id="CP039268">
    <property type="protein sequence ID" value="QGU33414.1"/>
    <property type="molecule type" value="Genomic_DNA"/>
</dbReference>
<name>A0A6I6E0L9_THETI</name>
<dbReference type="EC" id="6.3.5.-" evidence="1"/>
<keyword evidence="1" id="KW-0648">Protein biosynthesis</keyword>
<keyword evidence="3" id="KW-1185">Reference proteome</keyword>
<evidence type="ECO:0000313" key="2">
    <source>
        <dbReference type="EMBL" id="QGU33414.1"/>
    </source>
</evidence>
<dbReference type="InterPro" id="IPR003837">
    <property type="entry name" value="GatC"/>
</dbReference>
<dbReference type="KEGG" id="ttp:E6P07_10770"/>
<gene>
    <name evidence="1 2" type="primary">gatC</name>
    <name evidence="2" type="ORF">E6P07_10770</name>
</gene>
<dbReference type="AlphaFoldDB" id="A0A6I6E0L9"/>
<proteinExistence type="inferred from homology"/>
<dbReference type="HAMAP" id="MF_00122">
    <property type="entry name" value="GatC"/>
    <property type="match status" value="1"/>
</dbReference>
<dbReference type="OrthoDB" id="9794326at2"/>
<dbReference type="NCBIfam" id="TIGR00135">
    <property type="entry name" value="gatC"/>
    <property type="match status" value="1"/>
</dbReference>
<dbReference type="GO" id="GO:0005524">
    <property type="term" value="F:ATP binding"/>
    <property type="evidence" value="ECO:0007669"/>
    <property type="project" value="UniProtKB-KW"/>
</dbReference>
<dbReference type="GO" id="GO:0016740">
    <property type="term" value="F:transferase activity"/>
    <property type="evidence" value="ECO:0007669"/>
    <property type="project" value="UniProtKB-KW"/>
</dbReference>
<dbReference type="PANTHER" id="PTHR15004">
    <property type="entry name" value="GLUTAMYL-TRNA(GLN) AMIDOTRANSFERASE SUBUNIT C, MITOCHONDRIAL"/>
    <property type="match status" value="1"/>
</dbReference>
<keyword evidence="1" id="KW-0547">Nucleotide-binding</keyword>
<comment type="catalytic activity">
    <reaction evidence="1">
        <text>L-aspartyl-tRNA(Asn) + L-glutamine + ATP + H2O = L-asparaginyl-tRNA(Asn) + L-glutamate + ADP + phosphate + 2 H(+)</text>
        <dbReference type="Rhea" id="RHEA:14513"/>
        <dbReference type="Rhea" id="RHEA-COMP:9674"/>
        <dbReference type="Rhea" id="RHEA-COMP:9677"/>
        <dbReference type="ChEBI" id="CHEBI:15377"/>
        <dbReference type="ChEBI" id="CHEBI:15378"/>
        <dbReference type="ChEBI" id="CHEBI:29985"/>
        <dbReference type="ChEBI" id="CHEBI:30616"/>
        <dbReference type="ChEBI" id="CHEBI:43474"/>
        <dbReference type="ChEBI" id="CHEBI:58359"/>
        <dbReference type="ChEBI" id="CHEBI:78515"/>
        <dbReference type="ChEBI" id="CHEBI:78516"/>
        <dbReference type="ChEBI" id="CHEBI:456216"/>
    </reaction>
</comment>
<evidence type="ECO:0000313" key="3">
    <source>
        <dbReference type="Proteomes" id="UP000426424"/>
    </source>
</evidence>
<keyword evidence="1" id="KW-0436">Ligase</keyword>
<dbReference type="InterPro" id="IPR036113">
    <property type="entry name" value="Asp/Glu-ADT_sf_sub_c"/>
</dbReference>
<reference evidence="2 3" key="1">
    <citation type="submission" date="2019-12" db="EMBL/GenBank/DDBJ databases">
        <title>The complete genome of the thermophilic, anoxygenic phototrophic gammaproteobacterium Thermochromatium tepidum.</title>
        <authorList>
            <person name="Sattley W.M."/>
            <person name="Swingley W.D."/>
            <person name="Burchell B.M."/>
            <person name="Gurbani S.A."/>
            <person name="Kujawa C.M."/>
            <person name="Nuccio D.A."/>
            <person name="Schladweiler J."/>
            <person name="Shaffer K.N."/>
            <person name="Stokes L.M."/>
            <person name="Touchman J.W."/>
            <person name="Blankenship R.E."/>
            <person name="Madigan M.T."/>
        </authorList>
    </citation>
    <scope>NUCLEOTIDE SEQUENCE [LARGE SCALE GENOMIC DNA]</scope>
    <source>
        <strain evidence="2 3">ATCC 43061</strain>
    </source>
</reference>
<comment type="subunit">
    <text evidence="1">Heterotrimer of A, B and C subunits.</text>
</comment>
<dbReference type="Gene3D" id="1.10.20.60">
    <property type="entry name" value="Glu-tRNAGln amidotransferase C subunit, N-terminal domain"/>
    <property type="match status" value="1"/>
</dbReference>
<dbReference type="GO" id="GO:0050567">
    <property type="term" value="F:glutaminyl-tRNA synthase (glutamine-hydrolyzing) activity"/>
    <property type="evidence" value="ECO:0007669"/>
    <property type="project" value="UniProtKB-UniRule"/>
</dbReference>
<keyword evidence="2" id="KW-0808">Transferase</keyword>
<dbReference type="GO" id="GO:0006450">
    <property type="term" value="P:regulation of translational fidelity"/>
    <property type="evidence" value="ECO:0007669"/>
    <property type="project" value="InterPro"/>
</dbReference>
<organism evidence="2 3">
    <name type="scientific">Thermochromatium tepidum ATCC 43061</name>
    <dbReference type="NCBI Taxonomy" id="316276"/>
    <lineage>
        <taxon>Bacteria</taxon>
        <taxon>Pseudomonadati</taxon>
        <taxon>Pseudomonadota</taxon>
        <taxon>Gammaproteobacteria</taxon>
        <taxon>Chromatiales</taxon>
        <taxon>Chromatiaceae</taxon>
        <taxon>Thermochromatium</taxon>
    </lineage>
</organism>